<dbReference type="OrthoDB" id="422540at2759"/>
<keyword evidence="7" id="KW-0378">Hydrolase</keyword>
<comment type="similarity">
    <text evidence="1">Belongs to the beta type-B retroviral polymerase family. HERV class-II K(HML-2) pol subfamily.</text>
</comment>
<dbReference type="GO" id="GO:0035613">
    <property type="term" value="F:RNA stem-loop binding"/>
    <property type="evidence" value="ECO:0007669"/>
    <property type="project" value="TreeGrafter"/>
</dbReference>
<comment type="caution">
    <text evidence="10">The sequence shown here is derived from an EMBL/GenBank/DDBJ whole genome shotgun (WGS) entry which is preliminary data.</text>
</comment>
<evidence type="ECO:0000313" key="10">
    <source>
        <dbReference type="EMBL" id="NWH42364.1"/>
    </source>
</evidence>
<dbReference type="PANTHER" id="PTHR41694:SF3">
    <property type="entry name" value="RNA-DIRECTED DNA POLYMERASE-RELATED"/>
    <property type="match status" value="1"/>
</dbReference>
<keyword evidence="4" id="KW-0548">Nucleotidyltransferase</keyword>
<evidence type="ECO:0000256" key="1">
    <source>
        <dbReference type="ARBA" id="ARBA00010879"/>
    </source>
</evidence>
<evidence type="ECO:0000256" key="2">
    <source>
        <dbReference type="ARBA" id="ARBA00012180"/>
    </source>
</evidence>
<keyword evidence="8" id="KW-0695">RNA-directed DNA polymerase</keyword>
<dbReference type="EC" id="3.1.26.4" evidence="2"/>
<reference evidence="10" key="1">
    <citation type="submission" date="2019-10" db="EMBL/GenBank/DDBJ databases">
        <title>Bird 10,000 Genomes (B10K) Project - Family phase.</title>
        <authorList>
            <person name="Zhang G."/>
        </authorList>
    </citation>
    <scope>NUCLEOTIDE SEQUENCE</scope>
    <source>
        <strain evidence="10">B10K-IZ-033-78</strain>
        <tissue evidence="10">Muscle</tissue>
    </source>
</reference>
<sequence>TPRFAFSVPSLNREAPLKRYHWCYLPQGMKNLPTICQWYIAHILSPVRNLFPDAVIHHYMDDILVCASEKTYLDKAVKKTIETIEKAGFEIHEDKMQYTNPWTYLRFQIHERTIVPQQLAIRDDPKTLTDLHSLCGSINWIRPLLGVTTEDLAPLFNLLRGNRDLYSPRALTTEAQETITKVQEALSSRQAHRFEPSLPFQFVILGKAPQFYRLIFQWDYPLLILKWIFTNNQPSKTITPFQEIMARLIKARTRLRSLAGCEFTCIYLPLTTGDLEHLLQSNEKLQFAPDSYTGRISIHIPKHKLFNGDAAFNLKPKLVQSRAPLKALTIFTDGS</sequence>
<dbReference type="InterPro" id="IPR043502">
    <property type="entry name" value="DNA/RNA_pol_sf"/>
</dbReference>
<feature type="domain" description="Reverse transcriptase" evidence="9">
    <location>
        <begin position="1"/>
        <end position="109"/>
    </location>
</feature>
<evidence type="ECO:0000256" key="5">
    <source>
        <dbReference type="ARBA" id="ARBA00022722"/>
    </source>
</evidence>
<proteinExistence type="inferred from homology"/>
<evidence type="ECO:0000259" key="9">
    <source>
        <dbReference type="PROSITE" id="PS50878"/>
    </source>
</evidence>
<evidence type="ECO:0000256" key="4">
    <source>
        <dbReference type="ARBA" id="ARBA00022695"/>
    </source>
</evidence>
<dbReference type="Gene3D" id="3.10.10.10">
    <property type="entry name" value="HIV Type 1 Reverse Transcriptase, subunit A, domain 1"/>
    <property type="match status" value="1"/>
</dbReference>
<dbReference type="GO" id="GO:0003964">
    <property type="term" value="F:RNA-directed DNA polymerase activity"/>
    <property type="evidence" value="ECO:0007669"/>
    <property type="project" value="UniProtKB-KW"/>
</dbReference>
<keyword evidence="6" id="KW-0255">Endonuclease</keyword>
<evidence type="ECO:0000256" key="7">
    <source>
        <dbReference type="ARBA" id="ARBA00022801"/>
    </source>
</evidence>
<gene>
    <name evidence="10" type="primary">Ervk18_4</name>
    <name evidence="10" type="ORF">CHLHAR_R02057</name>
</gene>
<evidence type="ECO:0000256" key="8">
    <source>
        <dbReference type="ARBA" id="ARBA00022918"/>
    </source>
</evidence>
<dbReference type="EMBL" id="WEIW01007754">
    <property type="protein sequence ID" value="NWH42364.1"/>
    <property type="molecule type" value="Genomic_DNA"/>
</dbReference>
<evidence type="ECO:0000313" key="11">
    <source>
        <dbReference type="Proteomes" id="UP000640999"/>
    </source>
</evidence>
<dbReference type="Gene3D" id="3.30.70.270">
    <property type="match status" value="2"/>
</dbReference>
<dbReference type="AlphaFoldDB" id="A0A850VK73"/>
<keyword evidence="3" id="KW-0808">Transferase</keyword>
<dbReference type="InterPro" id="IPR000477">
    <property type="entry name" value="RT_dom"/>
</dbReference>
<keyword evidence="11" id="KW-1185">Reference proteome</keyword>
<evidence type="ECO:0000256" key="6">
    <source>
        <dbReference type="ARBA" id="ARBA00022759"/>
    </source>
</evidence>
<protein>
    <recommendedName>
        <fullName evidence="2">ribonuclease H</fullName>
        <ecNumber evidence="2">3.1.26.4</ecNumber>
    </recommendedName>
</protein>
<accession>A0A850VK73</accession>
<feature type="non-terminal residue" evidence="10">
    <location>
        <position position="335"/>
    </location>
</feature>
<dbReference type="GO" id="GO:0004523">
    <property type="term" value="F:RNA-DNA hybrid ribonuclease activity"/>
    <property type="evidence" value="ECO:0007669"/>
    <property type="project" value="UniProtKB-EC"/>
</dbReference>
<organism evidence="10 11">
    <name type="scientific">Chloropsis hardwickii</name>
    <dbReference type="NCBI Taxonomy" id="667144"/>
    <lineage>
        <taxon>Eukaryota</taxon>
        <taxon>Metazoa</taxon>
        <taxon>Chordata</taxon>
        <taxon>Craniata</taxon>
        <taxon>Vertebrata</taxon>
        <taxon>Euteleostomi</taxon>
        <taxon>Archelosauria</taxon>
        <taxon>Archosauria</taxon>
        <taxon>Dinosauria</taxon>
        <taxon>Saurischia</taxon>
        <taxon>Theropoda</taxon>
        <taxon>Coelurosauria</taxon>
        <taxon>Aves</taxon>
        <taxon>Neognathae</taxon>
        <taxon>Neoaves</taxon>
        <taxon>Telluraves</taxon>
        <taxon>Australaves</taxon>
        <taxon>Passeriformes</taxon>
        <taxon>Corvoidea</taxon>
        <taxon>Irenidae</taxon>
        <taxon>Chloropsis</taxon>
    </lineage>
</organism>
<name>A0A850VK73_9CORV</name>
<dbReference type="Pfam" id="PF00078">
    <property type="entry name" value="RVT_1"/>
    <property type="match status" value="1"/>
</dbReference>
<dbReference type="InterPro" id="IPR043128">
    <property type="entry name" value="Rev_trsase/Diguanyl_cyclase"/>
</dbReference>
<feature type="non-terminal residue" evidence="10">
    <location>
        <position position="1"/>
    </location>
</feature>
<dbReference type="Pfam" id="PF06817">
    <property type="entry name" value="RVT_thumb"/>
    <property type="match status" value="1"/>
</dbReference>
<dbReference type="Proteomes" id="UP000640999">
    <property type="component" value="Unassembled WGS sequence"/>
</dbReference>
<keyword evidence="5" id="KW-0540">Nuclease</keyword>
<dbReference type="PROSITE" id="PS50878">
    <property type="entry name" value="RT_POL"/>
    <property type="match status" value="1"/>
</dbReference>
<evidence type="ECO:0000256" key="3">
    <source>
        <dbReference type="ARBA" id="ARBA00022679"/>
    </source>
</evidence>
<dbReference type="InterPro" id="IPR010661">
    <property type="entry name" value="RVT_thumb"/>
</dbReference>
<dbReference type="PANTHER" id="PTHR41694">
    <property type="entry name" value="ENDOGENOUS RETROVIRUS GROUP K MEMBER POL PROTEIN"/>
    <property type="match status" value="1"/>
</dbReference>
<dbReference type="SUPFAM" id="SSF56672">
    <property type="entry name" value="DNA/RNA polymerases"/>
    <property type="match status" value="1"/>
</dbReference>